<comment type="caution">
    <text evidence="2">The sequence shown here is derived from an EMBL/GenBank/DDBJ whole genome shotgun (WGS) entry which is preliminary data.</text>
</comment>
<dbReference type="Proteomes" id="UP000236327">
    <property type="component" value="Unassembled WGS sequence"/>
</dbReference>
<evidence type="ECO:0000313" key="3">
    <source>
        <dbReference type="Proteomes" id="UP000236327"/>
    </source>
</evidence>
<sequence>MRRRRSPPVDDRRIVRQPVDYRFLAEHAKFGEIDMHMANISPHGFMVDQEPDLMPGERLTIRLPAIGRIEAHLVWRHGGRAGFQFERLISPNDFANLIATLGAEKPGPP</sequence>
<dbReference type="SUPFAM" id="SSF141371">
    <property type="entry name" value="PilZ domain-like"/>
    <property type="match status" value="1"/>
</dbReference>
<protein>
    <recommendedName>
        <fullName evidence="1">PilZ domain-containing protein</fullName>
    </recommendedName>
</protein>
<proteinExistence type="predicted"/>
<organism evidence="2 3">
    <name type="scientific">Novosphingobium guangzhouense</name>
    <dbReference type="NCBI Taxonomy" id="1850347"/>
    <lineage>
        <taxon>Bacteria</taxon>
        <taxon>Pseudomonadati</taxon>
        <taxon>Pseudomonadota</taxon>
        <taxon>Alphaproteobacteria</taxon>
        <taxon>Sphingomonadales</taxon>
        <taxon>Sphingomonadaceae</taxon>
        <taxon>Novosphingobium</taxon>
    </lineage>
</organism>
<dbReference type="RefSeq" id="WP_103096904.1">
    <property type="nucleotide sequence ID" value="NZ_LYMM01000043.1"/>
</dbReference>
<dbReference type="OrthoDB" id="9806898at2"/>
<gene>
    <name evidence="2" type="ORF">A8V01_22205</name>
</gene>
<name>A0A2K2FYB0_9SPHN</name>
<dbReference type="AlphaFoldDB" id="A0A2K2FYB0"/>
<dbReference type="InterPro" id="IPR009875">
    <property type="entry name" value="PilZ_domain"/>
</dbReference>
<feature type="domain" description="PilZ" evidence="1">
    <location>
        <begin position="12"/>
        <end position="97"/>
    </location>
</feature>
<dbReference type="Pfam" id="PF07238">
    <property type="entry name" value="PilZ"/>
    <property type="match status" value="1"/>
</dbReference>
<reference evidence="2 3" key="1">
    <citation type="submission" date="2016-05" db="EMBL/GenBank/DDBJ databases">
        <title>Complete genome sequence of Novosphingobium guangzhouense SA925(T).</title>
        <authorList>
            <person name="Sha S."/>
        </authorList>
    </citation>
    <scope>NUCLEOTIDE SEQUENCE [LARGE SCALE GENOMIC DNA]</scope>
    <source>
        <strain evidence="2 3">SA925</strain>
    </source>
</reference>
<evidence type="ECO:0000259" key="1">
    <source>
        <dbReference type="Pfam" id="PF07238"/>
    </source>
</evidence>
<dbReference type="EMBL" id="LYMM01000043">
    <property type="protein sequence ID" value="PNU03776.1"/>
    <property type="molecule type" value="Genomic_DNA"/>
</dbReference>
<accession>A0A2K2FYB0</accession>
<evidence type="ECO:0000313" key="2">
    <source>
        <dbReference type="EMBL" id="PNU03776.1"/>
    </source>
</evidence>
<dbReference type="GO" id="GO:0035438">
    <property type="term" value="F:cyclic-di-GMP binding"/>
    <property type="evidence" value="ECO:0007669"/>
    <property type="project" value="InterPro"/>
</dbReference>
<dbReference type="Gene3D" id="2.40.10.220">
    <property type="entry name" value="predicted glycosyltransferase like domains"/>
    <property type="match status" value="1"/>
</dbReference>
<keyword evidence="3" id="KW-1185">Reference proteome</keyword>